<gene>
    <name evidence="2" type="ORF">ACU52_01500</name>
</gene>
<evidence type="ECO:0000313" key="3">
    <source>
        <dbReference type="Proteomes" id="UP000036951"/>
    </source>
</evidence>
<evidence type="ECO:0000313" key="2">
    <source>
        <dbReference type="EMBL" id="KOO69841.1"/>
    </source>
</evidence>
<dbReference type="EMBL" id="LFQU01000001">
    <property type="protein sequence ID" value="KOO69841.1"/>
    <property type="molecule type" value="Genomic_DNA"/>
</dbReference>
<comment type="caution">
    <text evidence="2">The sequence shown here is derived from an EMBL/GenBank/DDBJ whole genome shotgun (WGS) entry which is preliminary data.</text>
</comment>
<dbReference type="Proteomes" id="UP000036951">
    <property type="component" value="Unassembled WGS sequence"/>
</dbReference>
<keyword evidence="3" id="KW-1185">Reference proteome</keyword>
<evidence type="ECO:0000256" key="1">
    <source>
        <dbReference type="SAM" id="MobiDB-lite"/>
    </source>
</evidence>
<dbReference type="AlphaFoldDB" id="A0A8E1QZQ2"/>
<organism evidence="2 3">
    <name type="scientific">Xylanibacter rarus</name>
    <dbReference type="NCBI Taxonomy" id="1676614"/>
    <lineage>
        <taxon>Bacteria</taxon>
        <taxon>Pseudomonadati</taxon>
        <taxon>Bacteroidota</taxon>
        <taxon>Bacteroidia</taxon>
        <taxon>Bacteroidales</taxon>
        <taxon>Prevotellaceae</taxon>
        <taxon>Xylanibacter</taxon>
    </lineage>
</organism>
<name>A0A8E1QZQ2_9BACT</name>
<proteinExistence type="predicted"/>
<feature type="compositionally biased region" description="Basic and acidic residues" evidence="1">
    <location>
        <begin position="49"/>
        <end position="63"/>
    </location>
</feature>
<reference evidence="2 3" key="1">
    <citation type="submission" date="2015-06" db="EMBL/GenBank/DDBJ databases">
        <title>Prevotella sp. 109, sp. nov., a novel member of the family Prevotellaceae isolated from human faeces.</title>
        <authorList>
            <person name="Shkoporov A.N."/>
            <person name="Chaplin A.V."/>
            <person name="Kafarskaia L.I."/>
            <person name="Efimov B.A."/>
        </authorList>
    </citation>
    <scope>NUCLEOTIDE SEQUENCE [LARGE SCALE GENOMIC DNA]</scope>
    <source>
        <strain evidence="2 3">109</strain>
    </source>
</reference>
<feature type="region of interest" description="Disordered" evidence="1">
    <location>
        <begin position="41"/>
        <end position="66"/>
    </location>
</feature>
<protein>
    <submittedName>
        <fullName evidence="2">Uncharacterized protein</fullName>
    </submittedName>
</protein>
<accession>A0A8E1QZQ2</accession>
<sequence>MPTAKVIILKRTTSTTGRQTEPLLRKENHFGNTMLQTAKPTLQTGTDTTHPEPHCRPRPRRQDGTGQIWHAGRTVCKRWPFRLQKTMFYAAKDALLQRKTAPFRNRLIINYLQRHILSVSDRCEPARNMRTAGVFQLS</sequence>